<dbReference type="PANTHER" id="PTHR12363:SF33">
    <property type="entry name" value="IMPORTIN-13"/>
    <property type="match status" value="1"/>
</dbReference>
<dbReference type="Proteomes" id="UP000821837">
    <property type="component" value="Unassembled WGS sequence"/>
</dbReference>
<keyword evidence="6" id="KW-1185">Reference proteome</keyword>
<evidence type="ECO:0000313" key="5">
    <source>
        <dbReference type="EMBL" id="KAH7935430.1"/>
    </source>
</evidence>
<accession>A0A9D4SNL6</accession>
<organism evidence="5 6">
    <name type="scientific">Rhipicephalus sanguineus</name>
    <name type="common">Brown dog tick</name>
    <name type="synonym">Ixodes sanguineus</name>
    <dbReference type="NCBI Taxonomy" id="34632"/>
    <lineage>
        <taxon>Eukaryota</taxon>
        <taxon>Metazoa</taxon>
        <taxon>Ecdysozoa</taxon>
        <taxon>Arthropoda</taxon>
        <taxon>Chelicerata</taxon>
        <taxon>Arachnida</taxon>
        <taxon>Acari</taxon>
        <taxon>Parasitiformes</taxon>
        <taxon>Ixodida</taxon>
        <taxon>Ixodoidea</taxon>
        <taxon>Ixodidae</taxon>
        <taxon>Rhipicephalinae</taxon>
        <taxon>Rhipicephalus</taxon>
        <taxon>Rhipicephalus</taxon>
    </lineage>
</organism>
<dbReference type="EMBL" id="JABSTV010001255">
    <property type="protein sequence ID" value="KAH7935430.1"/>
    <property type="molecule type" value="Genomic_DNA"/>
</dbReference>
<reference evidence="5" key="1">
    <citation type="journal article" date="2020" name="Cell">
        <title>Large-Scale Comparative Analyses of Tick Genomes Elucidate Their Genetic Diversity and Vector Capacities.</title>
        <authorList>
            <consortium name="Tick Genome and Microbiome Consortium (TIGMIC)"/>
            <person name="Jia N."/>
            <person name="Wang J."/>
            <person name="Shi W."/>
            <person name="Du L."/>
            <person name="Sun Y."/>
            <person name="Zhan W."/>
            <person name="Jiang J.F."/>
            <person name="Wang Q."/>
            <person name="Zhang B."/>
            <person name="Ji P."/>
            <person name="Bell-Sakyi L."/>
            <person name="Cui X.M."/>
            <person name="Yuan T.T."/>
            <person name="Jiang B.G."/>
            <person name="Yang W.F."/>
            <person name="Lam T.T."/>
            <person name="Chang Q.C."/>
            <person name="Ding S.J."/>
            <person name="Wang X.J."/>
            <person name="Zhu J.G."/>
            <person name="Ruan X.D."/>
            <person name="Zhao L."/>
            <person name="Wei J.T."/>
            <person name="Ye R.Z."/>
            <person name="Que T.C."/>
            <person name="Du C.H."/>
            <person name="Zhou Y.H."/>
            <person name="Cheng J.X."/>
            <person name="Dai P.F."/>
            <person name="Guo W.B."/>
            <person name="Han X.H."/>
            <person name="Huang E.J."/>
            <person name="Li L.F."/>
            <person name="Wei W."/>
            <person name="Gao Y.C."/>
            <person name="Liu J.Z."/>
            <person name="Shao H.Z."/>
            <person name="Wang X."/>
            <person name="Wang C.C."/>
            <person name="Yang T.C."/>
            <person name="Huo Q.B."/>
            <person name="Li W."/>
            <person name="Chen H.Y."/>
            <person name="Chen S.E."/>
            <person name="Zhou L.G."/>
            <person name="Ni X.B."/>
            <person name="Tian J.H."/>
            <person name="Sheng Y."/>
            <person name="Liu T."/>
            <person name="Pan Y.S."/>
            <person name="Xia L.Y."/>
            <person name="Li J."/>
            <person name="Zhao F."/>
            <person name="Cao W.C."/>
        </authorList>
    </citation>
    <scope>NUCLEOTIDE SEQUENCE</scope>
    <source>
        <strain evidence="5">Rsan-2018</strain>
    </source>
</reference>
<keyword evidence="3" id="KW-0813">Transport</keyword>
<dbReference type="VEuPathDB" id="VectorBase:RSAN_040490"/>
<dbReference type="GO" id="GO:0006606">
    <property type="term" value="P:protein import into nucleus"/>
    <property type="evidence" value="ECO:0007669"/>
    <property type="project" value="TreeGrafter"/>
</dbReference>
<dbReference type="InterPro" id="IPR051345">
    <property type="entry name" value="Importin_beta-like_NTR"/>
</dbReference>
<dbReference type="Pfam" id="PF18773">
    <property type="entry name" value="Importin_rep"/>
    <property type="match status" value="1"/>
</dbReference>
<dbReference type="GO" id="GO:0005737">
    <property type="term" value="C:cytoplasm"/>
    <property type="evidence" value="ECO:0007669"/>
    <property type="project" value="TreeGrafter"/>
</dbReference>
<keyword evidence="4" id="KW-0539">Nucleus</keyword>
<comment type="similarity">
    <text evidence="2">Belongs to the importin beta family.</text>
</comment>
<dbReference type="Gene3D" id="1.25.10.10">
    <property type="entry name" value="Leucine-rich Repeat Variant"/>
    <property type="match status" value="1"/>
</dbReference>
<name>A0A9D4SNL6_RHISA</name>
<comment type="caution">
    <text evidence="5">The sequence shown here is derived from an EMBL/GenBank/DDBJ whole genome shotgun (WGS) entry which is preliminary data.</text>
</comment>
<sequence>MRGPSRKPLEASSDKILAFINRLAVLDTDALGCLASWSQLAFSWEQHLVLLPRVLACVRNAEFSRPAVELLTVIAGQPDLHKFPRFILEMIECVVQLDDVFSEKMASGDTELCGHLCRLLVEIVECHAHSLVMMLLNKPDHKPTILRLFDHLLCLKPFTKLLLLQKFTGTPQQYPVDETWSRDSLPAWHALQDAVSLCEGPQRESLLLMLQPLWHNLFVTLLCKAQLPLDESQWDSEEKDALRCYRQDIGDCIMALFDILRESLLAALAAHLELAMRALEKDRRAWQAAEACLLALQSVAENVRPHDEPYLGPQLRKALPQLVSDPRLQPATLTCLGSLGSWLQ</sequence>
<comment type="subcellular location">
    <subcellularLocation>
        <location evidence="1">Nucleus</location>
    </subcellularLocation>
</comment>
<evidence type="ECO:0000256" key="3">
    <source>
        <dbReference type="ARBA" id="ARBA00022448"/>
    </source>
</evidence>
<gene>
    <name evidence="5" type="ORF">HPB52_007452</name>
</gene>
<dbReference type="AlphaFoldDB" id="A0A9D4SNL6"/>
<dbReference type="PANTHER" id="PTHR12363">
    <property type="entry name" value="TRANSPORTIN 3 AND IMPORTIN 13"/>
    <property type="match status" value="1"/>
</dbReference>
<dbReference type="SUPFAM" id="SSF48371">
    <property type="entry name" value="ARM repeat"/>
    <property type="match status" value="1"/>
</dbReference>
<dbReference type="InterPro" id="IPR016024">
    <property type="entry name" value="ARM-type_fold"/>
</dbReference>
<protein>
    <submittedName>
        <fullName evidence="5">Uncharacterized protein</fullName>
    </submittedName>
</protein>
<evidence type="ECO:0000256" key="2">
    <source>
        <dbReference type="ARBA" id="ARBA00007991"/>
    </source>
</evidence>
<evidence type="ECO:0000256" key="1">
    <source>
        <dbReference type="ARBA" id="ARBA00004123"/>
    </source>
</evidence>
<dbReference type="InterPro" id="IPR040709">
    <property type="entry name" value="Importin_rep_1"/>
</dbReference>
<reference evidence="5" key="2">
    <citation type="submission" date="2021-09" db="EMBL/GenBank/DDBJ databases">
        <authorList>
            <person name="Jia N."/>
            <person name="Wang J."/>
            <person name="Shi W."/>
            <person name="Du L."/>
            <person name="Sun Y."/>
            <person name="Zhan W."/>
            <person name="Jiang J."/>
            <person name="Wang Q."/>
            <person name="Zhang B."/>
            <person name="Ji P."/>
            <person name="Sakyi L.B."/>
            <person name="Cui X."/>
            <person name="Yuan T."/>
            <person name="Jiang B."/>
            <person name="Yang W."/>
            <person name="Lam T.T.-Y."/>
            <person name="Chang Q."/>
            <person name="Ding S."/>
            <person name="Wang X."/>
            <person name="Zhu J."/>
            <person name="Ruan X."/>
            <person name="Zhao L."/>
            <person name="Wei J."/>
            <person name="Que T."/>
            <person name="Du C."/>
            <person name="Cheng J."/>
            <person name="Dai P."/>
            <person name="Han X."/>
            <person name="Huang E."/>
            <person name="Gao Y."/>
            <person name="Liu J."/>
            <person name="Shao H."/>
            <person name="Ye R."/>
            <person name="Li L."/>
            <person name="Wei W."/>
            <person name="Wang X."/>
            <person name="Wang C."/>
            <person name="Huo Q."/>
            <person name="Li W."/>
            <person name="Guo W."/>
            <person name="Chen H."/>
            <person name="Chen S."/>
            <person name="Zhou L."/>
            <person name="Zhou L."/>
            <person name="Ni X."/>
            <person name="Tian J."/>
            <person name="Zhou Y."/>
            <person name="Sheng Y."/>
            <person name="Liu T."/>
            <person name="Pan Y."/>
            <person name="Xia L."/>
            <person name="Li J."/>
            <person name="Zhao F."/>
            <person name="Cao W."/>
        </authorList>
    </citation>
    <scope>NUCLEOTIDE SEQUENCE</scope>
    <source>
        <strain evidence="5">Rsan-2018</strain>
        <tissue evidence="5">Larvae</tissue>
    </source>
</reference>
<evidence type="ECO:0000256" key="4">
    <source>
        <dbReference type="ARBA" id="ARBA00023242"/>
    </source>
</evidence>
<dbReference type="GO" id="GO:0005634">
    <property type="term" value="C:nucleus"/>
    <property type="evidence" value="ECO:0007669"/>
    <property type="project" value="UniProtKB-SubCell"/>
</dbReference>
<dbReference type="InterPro" id="IPR011989">
    <property type="entry name" value="ARM-like"/>
</dbReference>
<proteinExistence type="inferred from homology"/>
<evidence type="ECO:0000313" key="6">
    <source>
        <dbReference type="Proteomes" id="UP000821837"/>
    </source>
</evidence>